<dbReference type="Proteomes" id="UP001066276">
    <property type="component" value="Chromosome 12"/>
</dbReference>
<evidence type="ECO:0000313" key="3">
    <source>
        <dbReference type="Proteomes" id="UP001066276"/>
    </source>
</evidence>
<proteinExistence type="predicted"/>
<keyword evidence="3" id="KW-1185">Reference proteome</keyword>
<gene>
    <name evidence="2" type="ORF">NDU88_006323</name>
</gene>
<dbReference type="AlphaFoldDB" id="A0AAV7L5I4"/>
<sequence length="507" mass="56139">MSPEPNTQAPSVLQISSTHYGIVIGQRRRQSLQPSLLCLVDIHEETDPSDFTSRAHSSHPKCASQTSTEESAPSDFTCPTSLQPSQLCLVDIHRGDRSSLQPSLLCLVDTHEETLLQSLPVDLTPDIPTVPRRHPPRRPELTPAIPTVPRRHPPRRPELTPAIPTVPRRHPPRRPELTPAISTVPRRHPPRRPELTPAIPTVPRRHPRGDAPSDFTCPTSLQPSQLCLVDIHRGDRSSLQPSLLCLVDIHRGDRSSLQPSLLCLVDIHRGDRSSLQPSLLCLVDTHEETLLQSLPVDLTPDIPTVPRRHPPRRPELTPAIPTVPRRHPPRRPELTPAISTVPRRHPPRRPELTPAISTVPRRHPRGDQSSLQPSQMCLVDIHRGDRSESLSGNISVVASTFSFSLAATPSVSEQRKHASKVSSDSIEDQPLKKEGKICKISVDLVDDITVIDLVDVCKTIDNKIFLIEGDNQSSTILILLMLDPSTPTLLRKEPDPSMATLPAPTML</sequence>
<reference evidence="2" key="1">
    <citation type="journal article" date="2022" name="bioRxiv">
        <title>Sequencing and chromosome-scale assembly of the giantPleurodeles waltlgenome.</title>
        <authorList>
            <person name="Brown T."/>
            <person name="Elewa A."/>
            <person name="Iarovenko S."/>
            <person name="Subramanian E."/>
            <person name="Araus A.J."/>
            <person name="Petzold A."/>
            <person name="Susuki M."/>
            <person name="Suzuki K.-i.T."/>
            <person name="Hayashi T."/>
            <person name="Toyoda A."/>
            <person name="Oliveira C."/>
            <person name="Osipova E."/>
            <person name="Leigh N.D."/>
            <person name="Simon A."/>
            <person name="Yun M.H."/>
        </authorList>
    </citation>
    <scope>NUCLEOTIDE SEQUENCE</scope>
    <source>
        <strain evidence="2">20211129_DDA</strain>
        <tissue evidence="2">Liver</tissue>
    </source>
</reference>
<evidence type="ECO:0000256" key="1">
    <source>
        <dbReference type="SAM" id="MobiDB-lite"/>
    </source>
</evidence>
<feature type="region of interest" description="Disordered" evidence="1">
    <location>
        <begin position="301"/>
        <end position="371"/>
    </location>
</feature>
<protein>
    <submittedName>
        <fullName evidence="2">Uncharacterized protein</fullName>
    </submittedName>
</protein>
<feature type="region of interest" description="Disordered" evidence="1">
    <location>
        <begin position="126"/>
        <end position="206"/>
    </location>
</feature>
<evidence type="ECO:0000313" key="2">
    <source>
        <dbReference type="EMBL" id="KAJ1086199.1"/>
    </source>
</evidence>
<name>A0AAV7L5I4_PLEWA</name>
<feature type="region of interest" description="Disordered" evidence="1">
    <location>
        <begin position="408"/>
        <end position="428"/>
    </location>
</feature>
<dbReference type="EMBL" id="JANPWB010000016">
    <property type="protein sequence ID" value="KAJ1086199.1"/>
    <property type="molecule type" value="Genomic_DNA"/>
</dbReference>
<organism evidence="2 3">
    <name type="scientific">Pleurodeles waltl</name>
    <name type="common">Iberian ribbed newt</name>
    <dbReference type="NCBI Taxonomy" id="8319"/>
    <lineage>
        <taxon>Eukaryota</taxon>
        <taxon>Metazoa</taxon>
        <taxon>Chordata</taxon>
        <taxon>Craniata</taxon>
        <taxon>Vertebrata</taxon>
        <taxon>Euteleostomi</taxon>
        <taxon>Amphibia</taxon>
        <taxon>Batrachia</taxon>
        <taxon>Caudata</taxon>
        <taxon>Salamandroidea</taxon>
        <taxon>Salamandridae</taxon>
        <taxon>Pleurodelinae</taxon>
        <taxon>Pleurodeles</taxon>
    </lineage>
</organism>
<feature type="region of interest" description="Disordered" evidence="1">
    <location>
        <begin position="48"/>
        <end position="78"/>
    </location>
</feature>
<accession>A0AAV7L5I4</accession>
<comment type="caution">
    <text evidence="2">The sequence shown here is derived from an EMBL/GenBank/DDBJ whole genome shotgun (WGS) entry which is preliminary data.</text>
</comment>